<dbReference type="KEGG" id="lak:106156656"/>
<dbReference type="InParanoid" id="A0A1S3HN50"/>
<organism evidence="2 3">
    <name type="scientific">Lingula anatina</name>
    <name type="common">Brachiopod</name>
    <name type="synonym">Lingula unguis</name>
    <dbReference type="NCBI Taxonomy" id="7574"/>
    <lineage>
        <taxon>Eukaryota</taxon>
        <taxon>Metazoa</taxon>
        <taxon>Spiralia</taxon>
        <taxon>Lophotrochozoa</taxon>
        <taxon>Brachiopoda</taxon>
        <taxon>Linguliformea</taxon>
        <taxon>Lingulata</taxon>
        <taxon>Lingulida</taxon>
        <taxon>Linguloidea</taxon>
        <taxon>Lingulidae</taxon>
        <taxon>Lingula</taxon>
    </lineage>
</organism>
<dbReference type="AlphaFoldDB" id="A0A1S3HN50"/>
<protein>
    <submittedName>
        <fullName evidence="3">Uncharacterized protein LOC106156656</fullName>
    </submittedName>
</protein>
<evidence type="ECO:0000313" key="2">
    <source>
        <dbReference type="Proteomes" id="UP000085678"/>
    </source>
</evidence>
<feature type="region of interest" description="Disordered" evidence="1">
    <location>
        <begin position="1"/>
        <end position="78"/>
    </location>
</feature>
<evidence type="ECO:0000313" key="3">
    <source>
        <dbReference type="RefSeq" id="XP_013387457.2"/>
    </source>
</evidence>
<sequence>MSITQPGKNVRVKSATIRREISKPPQRPVKSAGPVRPRPSESALSEERFSQPPSDRRPHKPVPPTPTPDTTQEHVEVKTPTSMSYDEVIEKYGWRAEVQGDPYGIKNTVLPERLAYTIKCPEPEIPPNPLTGQMQNYDTFFYNTIPRKPLSCVVHPEWISEVLQAKRIELAKKESGKKYRHTNYAFLY</sequence>
<dbReference type="GeneID" id="106156656"/>
<reference evidence="3" key="1">
    <citation type="submission" date="2025-08" db="UniProtKB">
        <authorList>
            <consortium name="RefSeq"/>
        </authorList>
    </citation>
    <scope>IDENTIFICATION</scope>
    <source>
        <tissue evidence="3">Gonads</tissue>
    </source>
</reference>
<accession>A0A1S3HN50</accession>
<dbReference type="RefSeq" id="XP_013387457.2">
    <property type="nucleotide sequence ID" value="XM_013532003.2"/>
</dbReference>
<proteinExistence type="predicted"/>
<evidence type="ECO:0000256" key="1">
    <source>
        <dbReference type="SAM" id="MobiDB-lite"/>
    </source>
</evidence>
<dbReference type="Proteomes" id="UP000085678">
    <property type="component" value="Unplaced"/>
</dbReference>
<keyword evidence="2" id="KW-1185">Reference proteome</keyword>
<gene>
    <name evidence="3" type="primary">LOC106156656</name>
</gene>
<name>A0A1S3HN50_LINAN</name>
<dbReference type="OrthoDB" id="10022495at2759"/>